<organism evidence="1 2">
    <name type="scientific">Clonorchis sinensis</name>
    <name type="common">Chinese liver fluke</name>
    <dbReference type="NCBI Taxonomy" id="79923"/>
    <lineage>
        <taxon>Eukaryota</taxon>
        <taxon>Metazoa</taxon>
        <taxon>Spiralia</taxon>
        <taxon>Lophotrochozoa</taxon>
        <taxon>Platyhelminthes</taxon>
        <taxon>Trematoda</taxon>
        <taxon>Digenea</taxon>
        <taxon>Opisthorchiida</taxon>
        <taxon>Opisthorchiata</taxon>
        <taxon>Opisthorchiidae</taxon>
        <taxon>Clonorchis</taxon>
    </lineage>
</organism>
<gene>
    <name evidence="1" type="ORF">CSKR_111387</name>
</gene>
<comment type="caution">
    <text evidence="1">The sequence shown here is derived from an EMBL/GenBank/DDBJ whole genome shotgun (WGS) entry which is preliminary data.</text>
</comment>
<accession>A0A419QAY6</accession>
<proteinExistence type="predicted"/>
<dbReference type="AlphaFoldDB" id="A0A419QAY6"/>
<reference evidence="1 2" key="1">
    <citation type="journal article" date="2018" name="Biotechnol. Adv.">
        <title>Improved genomic resources and new bioinformatic workflow for the carcinogenic parasite Clonorchis sinensis: Biotechnological implications.</title>
        <authorList>
            <person name="Wang D."/>
            <person name="Korhonen P.K."/>
            <person name="Gasser R.B."/>
            <person name="Young N.D."/>
        </authorList>
    </citation>
    <scope>NUCLEOTIDE SEQUENCE [LARGE SCALE GENOMIC DNA]</scope>
    <source>
        <strain evidence="1">Cs-k2</strain>
    </source>
</reference>
<evidence type="ECO:0000313" key="1">
    <source>
        <dbReference type="EMBL" id="KAG5444772.1"/>
    </source>
</evidence>
<evidence type="ECO:0000313" key="2">
    <source>
        <dbReference type="Proteomes" id="UP000286415"/>
    </source>
</evidence>
<sequence length="108" mass="11938">MESGVGEEKAEPTFTRNAVATLRCLTATPPEGCKRAGILPGRPSLDRGSREAEVGFELQNFRSVNSCSNHFGHLAWVELSINTSTFVTQERFGRNPCWTGDIKLLEVR</sequence>
<name>A0A419QAY6_CLOSI</name>
<keyword evidence="2" id="KW-1185">Reference proteome</keyword>
<dbReference type="InParanoid" id="A0A419QAY6"/>
<reference evidence="1 2" key="2">
    <citation type="journal article" date="2021" name="Genomics">
        <title>High-quality reference genome for Clonorchis sinensis.</title>
        <authorList>
            <person name="Young N.D."/>
            <person name="Stroehlein A.J."/>
            <person name="Kinkar L."/>
            <person name="Wang T."/>
            <person name="Sohn W.M."/>
            <person name="Chang B.C.H."/>
            <person name="Kaur P."/>
            <person name="Weisz D."/>
            <person name="Dudchenko O."/>
            <person name="Aiden E.L."/>
            <person name="Korhonen P.K."/>
            <person name="Gasser R.B."/>
        </authorList>
    </citation>
    <scope>NUCLEOTIDE SEQUENCE [LARGE SCALE GENOMIC DNA]</scope>
    <source>
        <strain evidence="1">Cs-k2</strain>
    </source>
</reference>
<protein>
    <submittedName>
        <fullName evidence="1">Uncharacterized protein</fullName>
    </submittedName>
</protein>
<dbReference type="EMBL" id="NIRI02000056">
    <property type="protein sequence ID" value="KAG5444772.1"/>
    <property type="molecule type" value="Genomic_DNA"/>
</dbReference>
<dbReference type="Proteomes" id="UP000286415">
    <property type="component" value="Unassembled WGS sequence"/>
</dbReference>